<name>A0A016SVH0_9BILA</name>
<organism evidence="1 2">
    <name type="scientific">Ancylostoma ceylanicum</name>
    <dbReference type="NCBI Taxonomy" id="53326"/>
    <lineage>
        <taxon>Eukaryota</taxon>
        <taxon>Metazoa</taxon>
        <taxon>Ecdysozoa</taxon>
        <taxon>Nematoda</taxon>
        <taxon>Chromadorea</taxon>
        <taxon>Rhabditida</taxon>
        <taxon>Rhabditina</taxon>
        <taxon>Rhabditomorpha</taxon>
        <taxon>Strongyloidea</taxon>
        <taxon>Ancylostomatidae</taxon>
        <taxon>Ancylostomatinae</taxon>
        <taxon>Ancylostoma</taxon>
    </lineage>
</organism>
<evidence type="ECO:0000313" key="1">
    <source>
        <dbReference type="EMBL" id="EYB94402.1"/>
    </source>
</evidence>
<accession>A0A016SVH0</accession>
<comment type="caution">
    <text evidence="1">The sequence shown here is derived from an EMBL/GenBank/DDBJ whole genome shotgun (WGS) entry which is preliminary data.</text>
</comment>
<sequence length="68" mass="7422">MHGEQFPHFPFCGVFHAVFSLPISSSSLIISKFSEISYKKISVSAAFTAAETEGVLLTKLGSQQFLII</sequence>
<keyword evidence="2" id="KW-1185">Reference proteome</keyword>
<protein>
    <submittedName>
        <fullName evidence="1">Uncharacterized protein</fullName>
    </submittedName>
</protein>
<dbReference type="EMBL" id="JARK01001508">
    <property type="protein sequence ID" value="EYB94402.1"/>
    <property type="molecule type" value="Genomic_DNA"/>
</dbReference>
<dbReference type="AlphaFoldDB" id="A0A016SVH0"/>
<dbReference type="Proteomes" id="UP000024635">
    <property type="component" value="Unassembled WGS sequence"/>
</dbReference>
<proteinExistence type="predicted"/>
<evidence type="ECO:0000313" key="2">
    <source>
        <dbReference type="Proteomes" id="UP000024635"/>
    </source>
</evidence>
<reference evidence="2" key="1">
    <citation type="journal article" date="2015" name="Nat. Genet.">
        <title>The genome and transcriptome of the zoonotic hookworm Ancylostoma ceylanicum identify infection-specific gene families.</title>
        <authorList>
            <person name="Schwarz E.M."/>
            <person name="Hu Y."/>
            <person name="Antoshechkin I."/>
            <person name="Miller M.M."/>
            <person name="Sternberg P.W."/>
            <person name="Aroian R.V."/>
        </authorList>
    </citation>
    <scope>NUCLEOTIDE SEQUENCE</scope>
    <source>
        <strain evidence="2">HY135</strain>
    </source>
</reference>
<gene>
    <name evidence="1" type="primary">Acey_s0172.g371</name>
    <name evidence="1" type="ORF">Y032_0172g371</name>
</gene>